<evidence type="ECO:0000256" key="1">
    <source>
        <dbReference type="SAM" id="MobiDB-lite"/>
    </source>
</evidence>
<dbReference type="EMBL" id="ANMI01000110">
    <property type="protein sequence ID" value="EPC29326.1"/>
    <property type="molecule type" value="Genomic_DNA"/>
</dbReference>
<name>A0A8E0IA71_LACPA</name>
<feature type="compositionally biased region" description="Polar residues" evidence="1">
    <location>
        <begin position="10"/>
        <end position="26"/>
    </location>
</feature>
<comment type="caution">
    <text evidence="2">The sequence shown here is derived from an EMBL/GenBank/DDBJ whole genome shotgun (WGS) entry which is preliminary data.</text>
</comment>
<protein>
    <submittedName>
        <fullName evidence="2">Uncharacterized protein</fullName>
    </submittedName>
</protein>
<organism evidence="2 3">
    <name type="scientific">Lacticaseibacillus paracasei subsp. paracasei Lpp22</name>
    <dbReference type="NCBI Taxonomy" id="1256221"/>
    <lineage>
        <taxon>Bacteria</taxon>
        <taxon>Bacillati</taxon>
        <taxon>Bacillota</taxon>
        <taxon>Bacilli</taxon>
        <taxon>Lactobacillales</taxon>
        <taxon>Lactobacillaceae</taxon>
        <taxon>Lacticaseibacillus</taxon>
    </lineage>
</organism>
<feature type="region of interest" description="Disordered" evidence="1">
    <location>
        <begin position="1"/>
        <end position="30"/>
    </location>
</feature>
<accession>A0A8E0IA71</accession>
<evidence type="ECO:0000313" key="3">
    <source>
        <dbReference type="Proteomes" id="UP000014257"/>
    </source>
</evidence>
<evidence type="ECO:0000313" key="2">
    <source>
        <dbReference type="EMBL" id="EPC29326.1"/>
    </source>
</evidence>
<reference evidence="2 3" key="1">
    <citation type="journal article" date="2013" name="PLoS ONE">
        <title>Lactobacillus paracasei comparative genomics: towards species pan-genome definition and exploitation of diversity.</title>
        <authorList>
            <person name="Smokvina T."/>
            <person name="Wels M."/>
            <person name="Polka J."/>
            <person name="Chervaux C."/>
            <person name="Brisse S."/>
            <person name="Boekhorst J."/>
            <person name="van Hylckama Vlieg J.E."/>
            <person name="Siezen R.J."/>
        </authorList>
    </citation>
    <scope>NUCLEOTIDE SEQUENCE [LARGE SCALE GENOMIC DNA]</scope>
    <source>
        <strain evidence="2 3">Lpp22</strain>
    </source>
</reference>
<proteinExistence type="predicted"/>
<dbReference type="AlphaFoldDB" id="A0A8E0IA71"/>
<gene>
    <name evidence="2" type="ORF">Lpp22_1550</name>
</gene>
<sequence length="43" mass="4685">MVNSYDYPGQNVNGFHQANDQKNLSCEPTGLKNGPIETSVFLG</sequence>
<dbReference type="Proteomes" id="UP000014257">
    <property type="component" value="Unassembled WGS sequence"/>
</dbReference>